<accession>A0A4Y7K0L9</accession>
<dbReference type="STRING" id="3469.A0A4Y7K0L9"/>
<name>A0A4Y7K0L9_PAPSO</name>
<keyword evidence="3" id="KW-1185">Reference proteome</keyword>
<dbReference type="AlphaFoldDB" id="A0A4Y7K0L9"/>
<evidence type="ECO:0000313" key="3">
    <source>
        <dbReference type="Proteomes" id="UP000316621"/>
    </source>
</evidence>
<proteinExistence type="predicted"/>
<dbReference type="Gramene" id="RZC66487">
    <property type="protein sequence ID" value="RZC66487"/>
    <property type="gene ID" value="C5167_010179"/>
</dbReference>
<feature type="region of interest" description="Disordered" evidence="1">
    <location>
        <begin position="128"/>
        <end position="149"/>
    </location>
</feature>
<sequence>MGMGLVTKSQVPTSDAWPADSCSSPEVDGYGVALLVECINHKAIQINTSCRDARILIDKDDGTARDALKAEFPQFDIVVANILYGTSSPLIAKLVFGNYSFLSAAPVIAERICAEVVKVTLNSIEDDNDERIEEVDEKKERESDGEEYG</sequence>
<dbReference type="Proteomes" id="UP000316621">
    <property type="component" value="Chromosome 6"/>
</dbReference>
<evidence type="ECO:0000313" key="2">
    <source>
        <dbReference type="EMBL" id="RZC66487.1"/>
    </source>
</evidence>
<evidence type="ECO:0000256" key="1">
    <source>
        <dbReference type="SAM" id="MobiDB-lite"/>
    </source>
</evidence>
<feature type="region of interest" description="Disordered" evidence="1">
    <location>
        <begin position="1"/>
        <end position="20"/>
    </location>
</feature>
<dbReference type="EMBL" id="CM010720">
    <property type="protein sequence ID" value="RZC66487.1"/>
    <property type="molecule type" value="Genomic_DNA"/>
</dbReference>
<reference evidence="2 3" key="1">
    <citation type="journal article" date="2018" name="Science">
        <title>The opium poppy genome and morphinan production.</title>
        <authorList>
            <person name="Guo L."/>
            <person name="Winzer T."/>
            <person name="Yang X."/>
            <person name="Li Y."/>
            <person name="Ning Z."/>
            <person name="He Z."/>
            <person name="Teodor R."/>
            <person name="Lu Y."/>
            <person name="Bowser T.A."/>
            <person name="Graham I.A."/>
            <person name="Ye K."/>
        </authorList>
    </citation>
    <scope>NUCLEOTIDE SEQUENCE [LARGE SCALE GENOMIC DNA]</scope>
    <source>
        <strain evidence="3">cv. HN1</strain>
        <tissue evidence="2">Leaves</tissue>
    </source>
</reference>
<gene>
    <name evidence="2" type="ORF">C5167_010179</name>
</gene>
<organism evidence="2 3">
    <name type="scientific">Papaver somniferum</name>
    <name type="common">Opium poppy</name>
    <dbReference type="NCBI Taxonomy" id="3469"/>
    <lineage>
        <taxon>Eukaryota</taxon>
        <taxon>Viridiplantae</taxon>
        <taxon>Streptophyta</taxon>
        <taxon>Embryophyta</taxon>
        <taxon>Tracheophyta</taxon>
        <taxon>Spermatophyta</taxon>
        <taxon>Magnoliopsida</taxon>
        <taxon>Ranunculales</taxon>
        <taxon>Papaveraceae</taxon>
        <taxon>Papaveroideae</taxon>
        <taxon>Papaver</taxon>
    </lineage>
</organism>
<protein>
    <submittedName>
        <fullName evidence="2">Uncharacterized protein</fullName>
    </submittedName>
</protein>